<dbReference type="CDD" id="cd02440">
    <property type="entry name" value="AdoMet_MTases"/>
    <property type="match status" value="1"/>
</dbReference>
<dbReference type="STRING" id="1344416.A0A139A1A6"/>
<dbReference type="InterPro" id="IPR050602">
    <property type="entry name" value="Malonyl-ACP_OMT"/>
</dbReference>
<dbReference type="PANTHER" id="PTHR13090:SF1">
    <property type="entry name" value="ARGININE-HYDROXYLASE NDUFAF5, MITOCHONDRIAL"/>
    <property type="match status" value="1"/>
</dbReference>
<dbReference type="GO" id="GO:0008168">
    <property type="term" value="F:methyltransferase activity"/>
    <property type="evidence" value="ECO:0007669"/>
    <property type="project" value="UniProtKB-KW"/>
</dbReference>
<dbReference type="PANTHER" id="PTHR13090">
    <property type="entry name" value="ARGININE-HYDROXYLASE NDUFAF5, MITOCHONDRIAL"/>
    <property type="match status" value="1"/>
</dbReference>
<evidence type="ECO:0000256" key="2">
    <source>
        <dbReference type="ARBA" id="ARBA00022679"/>
    </source>
</evidence>
<dbReference type="GO" id="GO:0032259">
    <property type="term" value="P:methylation"/>
    <property type="evidence" value="ECO:0007669"/>
    <property type="project" value="UniProtKB-KW"/>
</dbReference>
<dbReference type="InterPro" id="IPR029063">
    <property type="entry name" value="SAM-dependent_MTases_sf"/>
</dbReference>
<evidence type="ECO:0000256" key="1">
    <source>
        <dbReference type="ARBA" id="ARBA00022603"/>
    </source>
</evidence>
<evidence type="ECO:0000313" key="4">
    <source>
        <dbReference type="Proteomes" id="UP000070544"/>
    </source>
</evidence>
<evidence type="ECO:0000313" key="3">
    <source>
        <dbReference type="EMBL" id="KXS10570.1"/>
    </source>
</evidence>
<dbReference type="Pfam" id="PF13489">
    <property type="entry name" value="Methyltransf_23"/>
    <property type="match status" value="1"/>
</dbReference>
<proteinExistence type="predicted"/>
<protein>
    <submittedName>
        <fullName evidence="3">S-adenosyl-L-methionine-dependent methyltransferase</fullName>
    </submittedName>
</protein>
<accession>A0A139A1A6</accession>
<dbReference type="EMBL" id="KQ965820">
    <property type="protein sequence ID" value="KXS10570.1"/>
    <property type="molecule type" value="Genomic_DNA"/>
</dbReference>
<dbReference type="SUPFAM" id="SSF53335">
    <property type="entry name" value="S-adenosyl-L-methionine-dependent methyltransferases"/>
    <property type="match status" value="1"/>
</dbReference>
<sequence length="361" mass="40682">MIRQRSGNFIRTINTLTSLHPTFCRSSCRSTIWVPPHRGSRFFTSTPATTQAQIIFDRHVKKLQRDKSVHHPENAQTDYIKDEVAERLVDRLMDIKRRFKTVVDLGAGCGHVVKFLDKEICEEVIQTDISQQMLDRDKDKEYEVTIQRQVVDEENLSFEPDSLDVVLSSLSLHWVNDLPGALIQVNRALKPDGVLLGAMFGGDTLFELRTSLQLAELEREGGLSPHVSPMINVSDIAQLLSRAGFTLTTVDSEEIVVRYPSIFELMEDLGAMGESNAVISRKPFLRRDTLIAASSVYKELYGKEDGSIPATFQVIFLIGWKPSPTQRKPLKPGSATHSMTDLANPEKMNVLFQEQQRKGKA</sequence>
<gene>
    <name evidence="3" type="ORF">M427DRAFT_139188</name>
</gene>
<keyword evidence="1 3" id="KW-0489">Methyltransferase</keyword>
<name>A0A139A1A6_GONPJ</name>
<dbReference type="OMA" id="YEVVYGH"/>
<dbReference type="OrthoDB" id="16816at2759"/>
<dbReference type="AlphaFoldDB" id="A0A139A1A6"/>
<organism evidence="3 4">
    <name type="scientific">Gonapodya prolifera (strain JEL478)</name>
    <name type="common">Monoblepharis prolifera</name>
    <dbReference type="NCBI Taxonomy" id="1344416"/>
    <lineage>
        <taxon>Eukaryota</taxon>
        <taxon>Fungi</taxon>
        <taxon>Fungi incertae sedis</taxon>
        <taxon>Chytridiomycota</taxon>
        <taxon>Chytridiomycota incertae sedis</taxon>
        <taxon>Monoblepharidomycetes</taxon>
        <taxon>Monoblepharidales</taxon>
        <taxon>Gonapodyaceae</taxon>
        <taxon>Gonapodya</taxon>
    </lineage>
</organism>
<reference evidence="3 4" key="1">
    <citation type="journal article" date="2015" name="Genome Biol. Evol.">
        <title>Phylogenomic analyses indicate that early fungi evolved digesting cell walls of algal ancestors of land plants.</title>
        <authorList>
            <person name="Chang Y."/>
            <person name="Wang S."/>
            <person name="Sekimoto S."/>
            <person name="Aerts A.L."/>
            <person name="Choi C."/>
            <person name="Clum A."/>
            <person name="LaButti K.M."/>
            <person name="Lindquist E.A."/>
            <person name="Yee Ngan C."/>
            <person name="Ohm R.A."/>
            <person name="Salamov A.A."/>
            <person name="Grigoriev I.V."/>
            <person name="Spatafora J.W."/>
            <person name="Berbee M.L."/>
        </authorList>
    </citation>
    <scope>NUCLEOTIDE SEQUENCE [LARGE SCALE GENOMIC DNA]</scope>
    <source>
        <strain evidence="3 4">JEL478</strain>
    </source>
</reference>
<dbReference type="Gene3D" id="3.40.50.150">
    <property type="entry name" value="Vaccinia Virus protein VP39"/>
    <property type="match status" value="1"/>
</dbReference>
<dbReference type="Proteomes" id="UP000070544">
    <property type="component" value="Unassembled WGS sequence"/>
</dbReference>
<keyword evidence="4" id="KW-1185">Reference proteome</keyword>
<keyword evidence="2 3" id="KW-0808">Transferase</keyword>
<dbReference type="GO" id="GO:0005739">
    <property type="term" value="C:mitochondrion"/>
    <property type="evidence" value="ECO:0007669"/>
    <property type="project" value="TreeGrafter"/>
</dbReference>
<dbReference type="GO" id="GO:0032981">
    <property type="term" value="P:mitochondrial respiratory chain complex I assembly"/>
    <property type="evidence" value="ECO:0007669"/>
    <property type="project" value="TreeGrafter"/>
</dbReference>